<reference evidence="3 4" key="1">
    <citation type="submission" date="2020-04" db="EMBL/GenBank/DDBJ databases">
        <title>Massilia sp. nov., a cold adapted bacteria isolated from Arctic soil.</title>
        <authorList>
            <person name="Son J."/>
            <person name="Ka J.-O."/>
        </authorList>
    </citation>
    <scope>NUCLEOTIDE SEQUENCE [LARGE SCALE GENOMIC DNA]</scope>
    <source>
        <strain evidence="3 4">ML15P13</strain>
    </source>
</reference>
<evidence type="ECO:0000256" key="1">
    <source>
        <dbReference type="SAM" id="SignalP"/>
    </source>
</evidence>
<sequence length="248" mass="26533">MNAFASLMLAAAVFAPALAQAAPADTKNVVIVPGTFIDGASWRVVHDILRHKGFQVTVVPLSHDTLEEDIAATRRVLFNQFGKVVLVGSGMGGTVIGHAGEGAKVKALVYVAALAPQVGENSGQLLGAIPAEPVARPDWAGYYWADRARFHQNFAADLTPNRAAFLAASQVPTTQAFVYAPAYAAAWRDKPSYAVVATNDRFLHPDTQRMMYKRARARTIEIASSHAVQLSNPEKVAALIEQAAVDTL</sequence>
<dbReference type="Gene3D" id="3.40.50.1820">
    <property type="entry name" value="alpha/beta hydrolase"/>
    <property type="match status" value="1"/>
</dbReference>
<gene>
    <name evidence="3" type="ORF">HGB41_09975</name>
</gene>
<dbReference type="EMBL" id="JABAIV010000003">
    <property type="protein sequence ID" value="NNG23324.1"/>
    <property type="molecule type" value="Genomic_DNA"/>
</dbReference>
<accession>A0A7Y2P0Y7</accession>
<dbReference type="SUPFAM" id="SSF53474">
    <property type="entry name" value="alpha/beta-Hydrolases"/>
    <property type="match status" value="1"/>
</dbReference>
<proteinExistence type="predicted"/>
<comment type="caution">
    <text evidence="3">The sequence shown here is derived from an EMBL/GenBank/DDBJ whole genome shotgun (WGS) entry which is preliminary data.</text>
</comment>
<dbReference type="Proteomes" id="UP000533905">
    <property type="component" value="Unassembled WGS sequence"/>
</dbReference>
<organism evidence="3 4">
    <name type="scientific">Telluria aromaticivorans</name>
    <dbReference type="NCBI Taxonomy" id="2725995"/>
    <lineage>
        <taxon>Bacteria</taxon>
        <taxon>Pseudomonadati</taxon>
        <taxon>Pseudomonadota</taxon>
        <taxon>Betaproteobacteria</taxon>
        <taxon>Burkholderiales</taxon>
        <taxon>Oxalobacteraceae</taxon>
        <taxon>Telluria group</taxon>
        <taxon>Telluria</taxon>
    </lineage>
</organism>
<feature type="signal peptide" evidence="1">
    <location>
        <begin position="1"/>
        <end position="21"/>
    </location>
</feature>
<keyword evidence="1" id="KW-0732">Signal</keyword>
<dbReference type="PANTHER" id="PTHR37017:SF11">
    <property type="entry name" value="ESTERASE_LIPASE_THIOESTERASE DOMAIN-CONTAINING PROTEIN"/>
    <property type="match status" value="1"/>
</dbReference>
<dbReference type="AlphaFoldDB" id="A0A7Y2P0Y7"/>
<dbReference type="InterPro" id="IPR052897">
    <property type="entry name" value="Sec-Metab_Biosynth_Hydrolase"/>
</dbReference>
<dbReference type="InterPro" id="IPR000073">
    <property type="entry name" value="AB_hydrolase_1"/>
</dbReference>
<feature type="chain" id="PRO_5031340211" evidence="1">
    <location>
        <begin position="22"/>
        <end position="248"/>
    </location>
</feature>
<keyword evidence="4" id="KW-1185">Reference proteome</keyword>
<feature type="domain" description="AB hydrolase-1" evidence="2">
    <location>
        <begin position="29"/>
        <end position="238"/>
    </location>
</feature>
<keyword evidence="3" id="KW-0378">Hydrolase</keyword>
<evidence type="ECO:0000259" key="2">
    <source>
        <dbReference type="Pfam" id="PF12697"/>
    </source>
</evidence>
<protein>
    <submittedName>
        <fullName evidence="3">Alpha/beta hydrolase</fullName>
    </submittedName>
</protein>
<dbReference type="GO" id="GO:0016787">
    <property type="term" value="F:hydrolase activity"/>
    <property type="evidence" value="ECO:0007669"/>
    <property type="project" value="UniProtKB-KW"/>
</dbReference>
<evidence type="ECO:0000313" key="3">
    <source>
        <dbReference type="EMBL" id="NNG23324.1"/>
    </source>
</evidence>
<name>A0A7Y2P0Y7_9BURK</name>
<dbReference type="PANTHER" id="PTHR37017">
    <property type="entry name" value="AB HYDROLASE-1 DOMAIN-CONTAINING PROTEIN-RELATED"/>
    <property type="match status" value="1"/>
</dbReference>
<evidence type="ECO:0000313" key="4">
    <source>
        <dbReference type="Proteomes" id="UP000533905"/>
    </source>
</evidence>
<dbReference type="RefSeq" id="WP_171083793.1">
    <property type="nucleotide sequence ID" value="NZ_JABAIV010000003.1"/>
</dbReference>
<dbReference type="InterPro" id="IPR029058">
    <property type="entry name" value="AB_hydrolase_fold"/>
</dbReference>
<dbReference type="Pfam" id="PF12697">
    <property type="entry name" value="Abhydrolase_6"/>
    <property type="match status" value="1"/>
</dbReference>